<dbReference type="AlphaFoldDB" id="A0A4S3JGP7"/>
<dbReference type="VEuPathDB" id="FungiDB:EYZ11_005984"/>
<feature type="compositionally biased region" description="Acidic residues" evidence="7">
    <location>
        <begin position="380"/>
        <end position="389"/>
    </location>
</feature>
<keyword evidence="10" id="KW-1185">Reference proteome</keyword>
<sequence>MNKPDFLGLSSQEPHRVVSFPASQSLHASTASAPRAISTGLPRLDEALCPSFPDDILGFVDVQSKGIPGGHITEVFGPPGVGKTSLALNVVSNALQAGDKVIWIDTGSPLPKRRLRDMLLHAGAIDPSTETITNTGSETAKSPLDHATNLLYFRAQSLPHLLAILLHPPKGFPPESTSLLVIDSISGPFPSYFPNPSELRSRISGKITDKAQIQWLINRKWNVTSDLATHLSRLATIHRMAVLLLNHTHTRIKGQPRATLCPVLAGGTWESNVYARIALYRDFLTEETSTRVRFAEVMKRSGKTLSTRLEDNVVSFLIESDGLHGLDRNQPSYSMPQESESGPGPTDDPGFTATSRKRKVDEVADSQDEDDSDGEFRWIEDDDAGLLGD</sequence>
<reference evidence="9 10" key="1">
    <citation type="submission" date="2019-03" db="EMBL/GenBank/DDBJ databases">
        <title>The genome sequence of a newly discovered highly antifungal drug resistant Aspergillus species, Aspergillus tanneri NIH 1004.</title>
        <authorList>
            <person name="Mounaud S."/>
            <person name="Singh I."/>
            <person name="Joardar V."/>
            <person name="Pakala S."/>
            <person name="Pakala S."/>
            <person name="Venepally P."/>
            <person name="Hoover J."/>
            <person name="Nierman W."/>
            <person name="Chung J."/>
            <person name="Losada L."/>
        </authorList>
    </citation>
    <scope>NUCLEOTIDE SEQUENCE [LARGE SCALE GENOMIC DNA]</scope>
    <source>
        <strain evidence="9 10">NIH1004</strain>
    </source>
</reference>
<accession>A0A4S3JGP7</accession>
<dbReference type="InterPro" id="IPR020588">
    <property type="entry name" value="RecA_ATP-bd"/>
</dbReference>
<evidence type="ECO:0000256" key="7">
    <source>
        <dbReference type="SAM" id="MobiDB-lite"/>
    </source>
</evidence>
<dbReference type="PANTHER" id="PTHR46239">
    <property type="entry name" value="DNA REPAIR PROTEIN RAD51 HOMOLOG 3 RAD51C"/>
    <property type="match status" value="1"/>
</dbReference>
<evidence type="ECO:0000256" key="1">
    <source>
        <dbReference type="ARBA" id="ARBA00004123"/>
    </source>
</evidence>
<evidence type="ECO:0000313" key="10">
    <source>
        <dbReference type="Proteomes" id="UP000308092"/>
    </source>
</evidence>
<dbReference type="PANTHER" id="PTHR46239:SF1">
    <property type="entry name" value="DNA REPAIR PROTEIN RAD51 HOMOLOG 3"/>
    <property type="match status" value="1"/>
</dbReference>
<proteinExistence type="predicted"/>
<dbReference type="GO" id="GO:0000707">
    <property type="term" value="P:meiotic DNA recombinase assembly"/>
    <property type="evidence" value="ECO:0007669"/>
    <property type="project" value="TreeGrafter"/>
</dbReference>
<dbReference type="GO" id="GO:0005524">
    <property type="term" value="F:ATP binding"/>
    <property type="evidence" value="ECO:0007669"/>
    <property type="project" value="UniProtKB-KW"/>
</dbReference>
<gene>
    <name evidence="9" type="ORF">EYZ11_005984</name>
</gene>
<dbReference type="GO" id="GO:0008821">
    <property type="term" value="F:crossover junction DNA endonuclease activity"/>
    <property type="evidence" value="ECO:0007669"/>
    <property type="project" value="TreeGrafter"/>
</dbReference>
<dbReference type="InterPro" id="IPR027417">
    <property type="entry name" value="P-loop_NTPase"/>
</dbReference>
<dbReference type="GO" id="GO:0140664">
    <property type="term" value="F:ATP-dependent DNA damage sensor activity"/>
    <property type="evidence" value="ECO:0007669"/>
    <property type="project" value="InterPro"/>
</dbReference>
<dbReference type="PROSITE" id="PS50162">
    <property type="entry name" value="RECA_2"/>
    <property type="match status" value="1"/>
</dbReference>
<dbReference type="Proteomes" id="UP000308092">
    <property type="component" value="Unassembled WGS sequence"/>
</dbReference>
<dbReference type="Gene3D" id="3.40.50.300">
    <property type="entry name" value="P-loop containing nucleotide triphosphate hydrolases"/>
    <property type="match status" value="1"/>
</dbReference>
<feature type="compositionally biased region" description="Polar residues" evidence="7">
    <location>
        <begin position="329"/>
        <end position="340"/>
    </location>
</feature>
<dbReference type="CDD" id="cd01393">
    <property type="entry name" value="RecA-like"/>
    <property type="match status" value="1"/>
</dbReference>
<name>A0A4S3JGP7_9EURO</name>
<dbReference type="GO" id="GO:0033065">
    <property type="term" value="C:Rad51C-XRCC3 complex"/>
    <property type="evidence" value="ECO:0007669"/>
    <property type="project" value="TreeGrafter"/>
</dbReference>
<comment type="subcellular location">
    <subcellularLocation>
        <location evidence="1">Nucleus</location>
    </subcellularLocation>
</comment>
<keyword evidence="2" id="KW-0547">Nucleotide-binding</keyword>
<dbReference type="InterPro" id="IPR052093">
    <property type="entry name" value="HR_Repair_Mediator"/>
</dbReference>
<keyword evidence="5" id="KW-0234">DNA repair</keyword>
<dbReference type="GO" id="GO:0007131">
    <property type="term" value="P:reciprocal meiotic recombination"/>
    <property type="evidence" value="ECO:0007669"/>
    <property type="project" value="TreeGrafter"/>
</dbReference>
<evidence type="ECO:0000313" key="9">
    <source>
        <dbReference type="EMBL" id="THC94543.1"/>
    </source>
</evidence>
<feature type="compositionally biased region" description="Acidic residues" evidence="7">
    <location>
        <begin position="363"/>
        <end position="373"/>
    </location>
</feature>
<evidence type="ECO:0000256" key="4">
    <source>
        <dbReference type="ARBA" id="ARBA00022840"/>
    </source>
</evidence>
<dbReference type="GO" id="GO:0000400">
    <property type="term" value="F:four-way junction DNA binding"/>
    <property type="evidence" value="ECO:0007669"/>
    <property type="project" value="TreeGrafter"/>
</dbReference>
<evidence type="ECO:0000256" key="5">
    <source>
        <dbReference type="ARBA" id="ARBA00023204"/>
    </source>
</evidence>
<feature type="domain" description="RecA family profile 1" evidence="8">
    <location>
        <begin position="33"/>
        <end position="248"/>
    </location>
</feature>
<evidence type="ECO:0000259" key="8">
    <source>
        <dbReference type="PROSITE" id="PS50162"/>
    </source>
</evidence>
<dbReference type="SUPFAM" id="SSF52540">
    <property type="entry name" value="P-loop containing nucleoside triphosphate hydrolases"/>
    <property type="match status" value="1"/>
</dbReference>
<dbReference type="GO" id="GO:0005657">
    <property type="term" value="C:replication fork"/>
    <property type="evidence" value="ECO:0007669"/>
    <property type="project" value="TreeGrafter"/>
</dbReference>
<dbReference type="GO" id="GO:0033063">
    <property type="term" value="C:Rad51B-Rad51C-Rad51D-XRCC2 complex"/>
    <property type="evidence" value="ECO:0007669"/>
    <property type="project" value="TreeGrafter"/>
</dbReference>
<evidence type="ECO:0000256" key="6">
    <source>
        <dbReference type="ARBA" id="ARBA00023242"/>
    </source>
</evidence>
<dbReference type="EMBL" id="SOSA01000202">
    <property type="protein sequence ID" value="THC94543.1"/>
    <property type="molecule type" value="Genomic_DNA"/>
</dbReference>
<evidence type="ECO:0000256" key="3">
    <source>
        <dbReference type="ARBA" id="ARBA00022763"/>
    </source>
</evidence>
<protein>
    <recommendedName>
        <fullName evidence="8">RecA family profile 1 domain-containing protein</fullName>
    </recommendedName>
</protein>
<dbReference type="STRING" id="1220188.A0A4S3JGP7"/>
<keyword evidence="3" id="KW-0227">DNA damage</keyword>
<comment type="caution">
    <text evidence="9">The sequence shown here is derived from an EMBL/GenBank/DDBJ whole genome shotgun (WGS) entry which is preliminary data.</text>
</comment>
<keyword evidence="6" id="KW-0539">Nucleus</keyword>
<evidence type="ECO:0000256" key="2">
    <source>
        <dbReference type="ARBA" id="ARBA00022741"/>
    </source>
</evidence>
<keyword evidence="4" id="KW-0067">ATP-binding</keyword>
<organism evidence="9 10">
    <name type="scientific">Aspergillus tanneri</name>
    <dbReference type="NCBI Taxonomy" id="1220188"/>
    <lineage>
        <taxon>Eukaryota</taxon>
        <taxon>Fungi</taxon>
        <taxon>Dikarya</taxon>
        <taxon>Ascomycota</taxon>
        <taxon>Pezizomycotina</taxon>
        <taxon>Eurotiomycetes</taxon>
        <taxon>Eurotiomycetidae</taxon>
        <taxon>Eurotiales</taxon>
        <taxon>Aspergillaceae</taxon>
        <taxon>Aspergillus</taxon>
        <taxon>Aspergillus subgen. Circumdati</taxon>
    </lineage>
</organism>
<feature type="region of interest" description="Disordered" evidence="7">
    <location>
        <begin position="325"/>
        <end position="389"/>
    </location>
</feature>